<name>A0A7X4HHE4_9BURK</name>
<keyword evidence="8" id="KW-1185">Reference proteome</keyword>
<evidence type="ECO:0000256" key="5">
    <source>
        <dbReference type="ARBA" id="ARBA00023002"/>
    </source>
</evidence>
<comment type="cofactor">
    <cofactor evidence="1">
        <name>FAD</name>
        <dbReference type="ChEBI" id="CHEBI:57692"/>
    </cofactor>
</comment>
<evidence type="ECO:0000256" key="2">
    <source>
        <dbReference type="ARBA" id="ARBA00005466"/>
    </source>
</evidence>
<dbReference type="Proteomes" id="UP000450676">
    <property type="component" value="Unassembled WGS sequence"/>
</dbReference>
<dbReference type="InterPro" id="IPR019546">
    <property type="entry name" value="TAT_signal_bac_arc"/>
</dbReference>
<gene>
    <name evidence="7" type="ORF">GTP77_24780</name>
</gene>
<dbReference type="InterPro" id="IPR006094">
    <property type="entry name" value="Oxid_FAD_bind_N"/>
</dbReference>
<accession>A0A7X4HHE4</accession>
<comment type="caution">
    <text evidence="7">The sequence shown here is derived from an EMBL/GenBank/DDBJ whole genome shotgun (WGS) entry which is preliminary data.</text>
</comment>
<dbReference type="AlphaFoldDB" id="A0A7X4HHE4"/>
<dbReference type="Pfam" id="PF08031">
    <property type="entry name" value="BBE"/>
    <property type="match status" value="1"/>
</dbReference>
<evidence type="ECO:0000259" key="6">
    <source>
        <dbReference type="PROSITE" id="PS51387"/>
    </source>
</evidence>
<evidence type="ECO:0000313" key="7">
    <source>
        <dbReference type="EMBL" id="MYN10537.1"/>
    </source>
</evidence>
<comment type="similarity">
    <text evidence="2">Belongs to the oxygen-dependent FAD-linked oxidoreductase family.</text>
</comment>
<dbReference type="Gene3D" id="3.40.462.20">
    <property type="match status" value="1"/>
</dbReference>
<dbReference type="EMBL" id="WWCU01000039">
    <property type="protein sequence ID" value="MYN10537.1"/>
    <property type="molecule type" value="Genomic_DNA"/>
</dbReference>
<dbReference type="PANTHER" id="PTHR42973">
    <property type="entry name" value="BINDING OXIDOREDUCTASE, PUTATIVE (AFU_ORTHOLOGUE AFUA_1G17690)-RELATED"/>
    <property type="match status" value="1"/>
</dbReference>
<keyword evidence="4" id="KW-0274">FAD</keyword>
<dbReference type="PROSITE" id="PS51387">
    <property type="entry name" value="FAD_PCMH"/>
    <property type="match status" value="1"/>
</dbReference>
<dbReference type="SUPFAM" id="SSF56176">
    <property type="entry name" value="FAD-binding/transporter-associated domain-like"/>
    <property type="match status" value="1"/>
</dbReference>
<dbReference type="InterPro" id="IPR006311">
    <property type="entry name" value="TAT_signal"/>
</dbReference>
<evidence type="ECO:0000313" key="8">
    <source>
        <dbReference type="Proteomes" id="UP000450676"/>
    </source>
</evidence>
<protein>
    <submittedName>
        <fullName evidence="7">FAD-binding protein</fullName>
    </submittedName>
</protein>
<dbReference type="RefSeq" id="WP_161074825.1">
    <property type="nucleotide sequence ID" value="NZ_CP086370.1"/>
</dbReference>
<keyword evidence="5" id="KW-0560">Oxidoreductase</keyword>
<dbReference type="Gene3D" id="3.30.465.10">
    <property type="match status" value="1"/>
</dbReference>
<dbReference type="InterPro" id="IPR050416">
    <property type="entry name" value="FAD-linked_Oxidoreductase"/>
</dbReference>
<dbReference type="SMR" id="A0A7X4HHE4"/>
<dbReference type="NCBIfam" id="TIGR01409">
    <property type="entry name" value="TAT_signal_seq"/>
    <property type="match status" value="1"/>
</dbReference>
<dbReference type="InterPro" id="IPR016166">
    <property type="entry name" value="FAD-bd_PCMH"/>
</dbReference>
<dbReference type="InterPro" id="IPR036318">
    <property type="entry name" value="FAD-bd_PCMH-like_sf"/>
</dbReference>
<dbReference type="Pfam" id="PF01565">
    <property type="entry name" value="FAD_binding_4"/>
    <property type="match status" value="1"/>
</dbReference>
<keyword evidence="3" id="KW-0285">Flavoprotein</keyword>
<evidence type="ECO:0000256" key="3">
    <source>
        <dbReference type="ARBA" id="ARBA00022630"/>
    </source>
</evidence>
<evidence type="ECO:0000256" key="1">
    <source>
        <dbReference type="ARBA" id="ARBA00001974"/>
    </source>
</evidence>
<sequence>MTNEIVNTRRGFLQAGALGAAALGLAPAAVLAKPALKLGPHGLRSLARDFEGRLILPGEDGFALAAWPNNARWAGVQPQAVAMCATEADVQRCIRLAGDTRMPFAIRSGGHNYAGFSTTAGLLIDVKAMNNVKLDLKNQTAWVQGGANNNDVAAALRNYGVAIPSGRCPTVGTSGLVLGGGWGFAATHRGLTCDSLVGTELVVASAASRRIDANSDSELFWAVRGGGGGNFGVHTGFTFNVHPVGTVTTFNLTWAPGKQIELLRALQALQLAHPTRISTRSKALPLAAGPRPSRDSLYVETLGQFWGGEKELREMLAPLYAVAVPQIADIYEVDYWRGRDYLLTDDPNGLYDIRCSFVHKELSEAALDNMLNWMTRWPGGSLLQENMGILFAIGGKVKEVPSNATAYVHRDSNYIFEMEASWGPIDKPETVQRQRAWLKDYYDDMQRFLQPESYVNFPNRDLKNWAQAYYGTNLKRLSEVKRRVDPHNLFRFEQSVPLA</sequence>
<evidence type="ECO:0000256" key="4">
    <source>
        <dbReference type="ARBA" id="ARBA00022827"/>
    </source>
</evidence>
<dbReference type="InterPro" id="IPR016169">
    <property type="entry name" value="FAD-bd_PCMH_sub2"/>
</dbReference>
<dbReference type="PANTHER" id="PTHR42973:SF39">
    <property type="entry name" value="FAD-BINDING PCMH-TYPE DOMAIN-CONTAINING PROTEIN"/>
    <property type="match status" value="1"/>
</dbReference>
<proteinExistence type="inferred from homology"/>
<dbReference type="GO" id="GO:0016491">
    <property type="term" value="F:oxidoreductase activity"/>
    <property type="evidence" value="ECO:0007669"/>
    <property type="project" value="UniProtKB-KW"/>
</dbReference>
<dbReference type="GO" id="GO:0071949">
    <property type="term" value="F:FAD binding"/>
    <property type="evidence" value="ECO:0007669"/>
    <property type="project" value="InterPro"/>
</dbReference>
<feature type="domain" description="FAD-binding PCMH-type" evidence="6">
    <location>
        <begin position="74"/>
        <end position="244"/>
    </location>
</feature>
<reference evidence="7 8" key="1">
    <citation type="submission" date="2019-12" db="EMBL/GenBank/DDBJ databases">
        <title>Novel species isolated from a subtropical stream in China.</title>
        <authorList>
            <person name="Lu H."/>
        </authorList>
    </citation>
    <scope>NUCLEOTIDE SEQUENCE [LARGE SCALE GENOMIC DNA]</scope>
    <source>
        <strain evidence="7 8">FT127W</strain>
    </source>
</reference>
<dbReference type="PROSITE" id="PS51318">
    <property type="entry name" value="TAT"/>
    <property type="match status" value="1"/>
</dbReference>
<organism evidence="7 8">
    <name type="scientific">Pseudoduganella aquatica</name>
    <dbReference type="NCBI Taxonomy" id="2660641"/>
    <lineage>
        <taxon>Bacteria</taxon>
        <taxon>Pseudomonadati</taxon>
        <taxon>Pseudomonadota</taxon>
        <taxon>Betaproteobacteria</taxon>
        <taxon>Burkholderiales</taxon>
        <taxon>Oxalobacteraceae</taxon>
        <taxon>Telluria group</taxon>
        <taxon>Pseudoduganella</taxon>
    </lineage>
</organism>
<dbReference type="InterPro" id="IPR012951">
    <property type="entry name" value="BBE"/>
</dbReference>